<keyword evidence="2" id="KW-1185">Reference proteome</keyword>
<dbReference type="Proteomes" id="UP001240447">
    <property type="component" value="Unassembled WGS sequence"/>
</dbReference>
<dbReference type="InterPro" id="IPR036249">
    <property type="entry name" value="Thioredoxin-like_sf"/>
</dbReference>
<comment type="caution">
    <text evidence="1">The sequence shown here is derived from an EMBL/GenBank/DDBJ whole genome shotgun (WGS) entry which is preliminary data.</text>
</comment>
<evidence type="ECO:0000313" key="1">
    <source>
        <dbReference type="EMBL" id="MDP9821520.1"/>
    </source>
</evidence>
<sequence length="308" mass="33109">MPDVPLRCAAASLERREPLAGTAANSRVFLAIEHPGPWGVDALRDARMPPGQDEWRDRVRAACAAARVRPLLIRRPAGSPAEPSGGIRVYAAFADAHAPWMETAVLASWEDVAALDVAALGAGRSPRLTPTDELVALVCTHGRHDVCCAERGRPVAASLAQSHPEQTWEVSHVGGDRYAANLVLLPHGLYHGRVDTVSAEQVVDRAGRGLLVRPLLRGRSGWRTGVQVAELALRDHLDEDRVDALRVLRWHPDPDGTPGGVAHLALRENPEAAYAVTVTPRRGPRARLTCAATDEGAPWVWSSAVAPL</sequence>
<accession>A0ABT9NN95</accession>
<dbReference type="SUPFAM" id="SSF52833">
    <property type="entry name" value="Thioredoxin-like"/>
    <property type="match status" value="1"/>
</dbReference>
<organism evidence="1 2">
    <name type="scientific">Nocardioides massiliensis</name>
    <dbReference type="NCBI Taxonomy" id="1325935"/>
    <lineage>
        <taxon>Bacteria</taxon>
        <taxon>Bacillati</taxon>
        <taxon>Actinomycetota</taxon>
        <taxon>Actinomycetes</taxon>
        <taxon>Propionibacteriales</taxon>
        <taxon>Nocardioidaceae</taxon>
        <taxon>Nocardioides</taxon>
    </lineage>
</organism>
<dbReference type="InterPro" id="IPR009737">
    <property type="entry name" value="Aim32/Apd1-like"/>
</dbReference>
<dbReference type="EMBL" id="JAUSQM010000001">
    <property type="protein sequence ID" value="MDP9821520.1"/>
    <property type="molecule type" value="Genomic_DNA"/>
</dbReference>
<proteinExistence type="predicted"/>
<name>A0ABT9NN95_9ACTN</name>
<evidence type="ECO:0000313" key="2">
    <source>
        <dbReference type="Proteomes" id="UP001240447"/>
    </source>
</evidence>
<evidence type="ECO:0008006" key="3">
    <source>
        <dbReference type="Google" id="ProtNLM"/>
    </source>
</evidence>
<protein>
    <recommendedName>
        <fullName evidence="3">Sucrase ferredoxin</fullName>
    </recommendedName>
</protein>
<dbReference type="Pfam" id="PF06999">
    <property type="entry name" value="Suc_Fer-like"/>
    <property type="match status" value="1"/>
</dbReference>
<dbReference type="RefSeq" id="WP_068120271.1">
    <property type="nucleotide sequence ID" value="NZ_CCXJ01000252.1"/>
</dbReference>
<gene>
    <name evidence="1" type="ORF">J2S59_001329</name>
</gene>
<dbReference type="CDD" id="cd03062">
    <property type="entry name" value="TRX_Fd_Sucrase"/>
    <property type="match status" value="1"/>
</dbReference>
<reference evidence="1 2" key="1">
    <citation type="submission" date="2023-07" db="EMBL/GenBank/DDBJ databases">
        <title>Sequencing the genomes of 1000 actinobacteria strains.</title>
        <authorList>
            <person name="Klenk H.-P."/>
        </authorList>
    </citation>
    <scope>NUCLEOTIDE SEQUENCE [LARGE SCALE GENOMIC DNA]</scope>
    <source>
        <strain evidence="1 2">GD13</strain>
    </source>
</reference>